<reference evidence="6" key="1">
    <citation type="submission" date="2013-08" db="EMBL/GenBank/DDBJ databases">
        <authorList>
            <person name="Mendez C."/>
            <person name="Richter M."/>
            <person name="Ferrer M."/>
            <person name="Sanchez J."/>
        </authorList>
    </citation>
    <scope>NUCLEOTIDE SEQUENCE</scope>
</reference>
<proteinExistence type="predicted"/>
<comment type="cofactor">
    <cofactor evidence="1">
        <name>[4Fe-4S] cluster</name>
        <dbReference type="ChEBI" id="CHEBI:49883"/>
    </cofactor>
</comment>
<evidence type="ECO:0000256" key="4">
    <source>
        <dbReference type="ARBA" id="ARBA00023014"/>
    </source>
</evidence>
<evidence type="ECO:0000256" key="3">
    <source>
        <dbReference type="ARBA" id="ARBA00023004"/>
    </source>
</evidence>
<organism evidence="6">
    <name type="scientific">mine drainage metagenome</name>
    <dbReference type="NCBI Taxonomy" id="410659"/>
    <lineage>
        <taxon>unclassified sequences</taxon>
        <taxon>metagenomes</taxon>
        <taxon>ecological metagenomes</taxon>
    </lineage>
</organism>
<feature type="domain" description="ATPase BadF/BadG/BcrA/BcrD type" evidence="5">
    <location>
        <begin position="5"/>
        <end position="253"/>
    </location>
</feature>
<dbReference type="GO" id="GO:0046872">
    <property type="term" value="F:metal ion binding"/>
    <property type="evidence" value="ECO:0007669"/>
    <property type="project" value="UniProtKB-KW"/>
</dbReference>
<dbReference type="GO" id="GO:0051536">
    <property type="term" value="F:iron-sulfur cluster binding"/>
    <property type="evidence" value="ECO:0007669"/>
    <property type="project" value="UniProtKB-KW"/>
</dbReference>
<evidence type="ECO:0000259" key="5">
    <source>
        <dbReference type="Pfam" id="PF01869"/>
    </source>
</evidence>
<comment type="caution">
    <text evidence="6">The sequence shown here is derived from an EMBL/GenBank/DDBJ whole genome shotgun (WGS) entry which is preliminary data.</text>
</comment>
<keyword evidence="4" id="KW-0411">Iron-sulfur</keyword>
<accession>T1CVG6</accession>
<keyword evidence="3" id="KW-0408">Iron</keyword>
<name>T1CVG6_9ZZZZ</name>
<sequence>MITAGLDLGAGSTKGVLLEDGERILASALAPTRGNPVERSRQVLERMVEEANVLSDEVGYLCTTGAARYALPERHLQVSDITASARGAVFLVPGTRHVVDIGSQSSRAVSVSETGRVIRFKMNEKCAAGAGRFVDRCAKYLQVPPEEMADRALCSTHPKMISSVCAVLAETEIINSVAEDVPLPDILMGVFLSLAQRAYILMRYVGIQPEVSLVGGLVHSPAMSRALEQMVKAPIVAHPMGQYAAAFGAALLGHARMQKLSSSPLPMGTPGG</sequence>
<dbReference type="InterPro" id="IPR008275">
    <property type="entry name" value="CoA_E_activase_dom"/>
</dbReference>
<dbReference type="PANTHER" id="PTHR32329:SF2">
    <property type="entry name" value="BIFUNCTIONAL PROTEIN [INCLUDES 2-HYDROXYACYL-COA DEHYDRATASE (N-TER) AND ITS ACTIVATOR DOMAIN (C_TERM)"/>
    <property type="match status" value="1"/>
</dbReference>
<keyword evidence="2" id="KW-0479">Metal-binding</keyword>
<dbReference type="Pfam" id="PF01869">
    <property type="entry name" value="BcrAD_BadFG"/>
    <property type="match status" value="1"/>
</dbReference>
<dbReference type="SUPFAM" id="SSF53067">
    <property type="entry name" value="Actin-like ATPase domain"/>
    <property type="match status" value="1"/>
</dbReference>
<evidence type="ECO:0000256" key="2">
    <source>
        <dbReference type="ARBA" id="ARBA00022723"/>
    </source>
</evidence>
<dbReference type="InterPro" id="IPR051805">
    <property type="entry name" value="Dehydratase_Activator_Redct"/>
</dbReference>
<protein>
    <submittedName>
        <fullName evidence="6">(R)-2-hydroxyglutaryl-CoA dehydratase activator</fullName>
    </submittedName>
</protein>
<reference evidence="6" key="2">
    <citation type="journal article" date="2014" name="ISME J.">
        <title>Microbial stratification in low pH oxic and suboxic macroscopic growths along an acid mine drainage.</title>
        <authorList>
            <person name="Mendez-Garcia C."/>
            <person name="Mesa V."/>
            <person name="Sprenger R.R."/>
            <person name="Richter M."/>
            <person name="Diez M.S."/>
            <person name="Solano J."/>
            <person name="Bargiela R."/>
            <person name="Golyshina O.V."/>
            <person name="Manteca A."/>
            <person name="Ramos J.L."/>
            <person name="Gallego J.R."/>
            <person name="Llorente I."/>
            <person name="Martins Dos Santos V.A."/>
            <person name="Jensen O.N."/>
            <person name="Pelaez A.I."/>
            <person name="Sanchez J."/>
            <person name="Ferrer M."/>
        </authorList>
    </citation>
    <scope>NUCLEOTIDE SEQUENCE</scope>
</reference>
<dbReference type="AlphaFoldDB" id="T1CVG6"/>
<evidence type="ECO:0000313" key="6">
    <source>
        <dbReference type="EMBL" id="EQD73955.1"/>
    </source>
</evidence>
<dbReference type="EMBL" id="AUZY01001776">
    <property type="protein sequence ID" value="EQD73955.1"/>
    <property type="molecule type" value="Genomic_DNA"/>
</dbReference>
<dbReference type="InterPro" id="IPR043129">
    <property type="entry name" value="ATPase_NBD"/>
</dbReference>
<dbReference type="NCBIfam" id="TIGR00241">
    <property type="entry name" value="CoA_E_activ"/>
    <property type="match status" value="1"/>
</dbReference>
<gene>
    <name evidence="6" type="ORF">B1B_02946</name>
</gene>
<evidence type="ECO:0000256" key="1">
    <source>
        <dbReference type="ARBA" id="ARBA00001966"/>
    </source>
</evidence>
<dbReference type="InterPro" id="IPR002731">
    <property type="entry name" value="ATPase_BadF"/>
</dbReference>
<dbReference type="Gene3D" id="3.30.420.40">
    <property type="match status" value="2"/>
</dbReference>
<dbReference type="PANTHER" id="PTHR32329">
    <property type="entry name" value="BIFUNCTIONAL PROTEIN [INCLUDES 2-HYDROXYACYL-COA DEHYDRATASE (N-TER) AND ITS ACTIVATOR DOMAIN (C_TERM)-RELATED"/>
    <property type="match status" value="1"/>
</dbReference>